<accession>A0A5B8FVJ2</accession>
<gene>
    <name evidence="1" type="ORF">FDP22_04755</name>
</gene>
<evidence type="ECO:0000313" key="1">
    <source>
        <dbReference type="EMBL" id="QDL91150.1"/>
    </source>
</evidence>
<organism evidence="1 2">
    <name type="scientific">Paroceanicella profunda</name>
    <dbReference type="NCBI Taxonomy" id="2579971"/>
    <lineage>
        <taxon>Bacteria</taxon>
        <taxon>Pseudomonadati</taxon>
        <taxon>Pseudomonadota</taxon>
        <taxon>Alphaproteobacteria</taxon>
        <taxon>Rhodobacterales</taxon>
        <taxon>Paracoccaceae</taxon>
        <taxon>Paroceanicella</taxon>
    </lineage>
</organism>
<proteinExistence type="predicted"/>
<keyword evidence="2" id="KW-1185">Reference proteome</keyword>
<dbReference type="KEGG" id="ppru:FDP22_04755"/>
<dbReference type="EMBL" id="CP040818">
    <property type="protein sequence ID" value="QDL91150.1"/>
    <property type="molecule type" value="Genomic_DNA"/>
</dbReference>
<dbReference type="Proteomes" id="UP000305888">
    <property type="component" value="Chromosome"/>
</dbReference>
<reference evidence="1 2" key="1">
    <citation type="submission" date="2019-06" db="EMBL/GenBank/DDBJ databases">
        <title>Genome sequence of Rhodobacteraceae bacterium D4M1.</title>
        <authorList>
            <person name="Cao J."/>
        </authorList>
    </citation>
    <scope>NUCLEOTIDE SEQUENCE [LARGE SCALE GENOMIC DNA]</scope>
    <source>
        <strain evidence="1 2">D4M1</strain>
    </source>
</reference>
<sequence>MANRFIVDLGSVKLDDKISLRIDNAIQKATLTALADHDFRKDVVVRFPREWRGIWIDLARDLRIDDREIAKFGLG</sequence>
<dbReference type="OrthoDB" id="7874338at2"/>
<evidence type="ECO:0000313" key="2">
    <source>
        <dbReference type="Proteomes" id="UP000305888"/>
    </source>
</evidence>
<protein>
    <submittedName>
        <fullName evidence="1">Uncharacterized protein</fullName>
    </submittedName>
</protein>
<dbReference type="RefSeq" id="WP_138575548.1">
    <property type="nucleotide sequence ID" value="NZ_CP040818.1"/>
</dbReference>
<name>A0A5B8FVJ2_9RHOB</name>
<dbReference type="AlphaFoldDB" id="A0A5B8FVJ2"/>